<dbReference type="GO" id="GO:0005102">
    <property type="term" value="F:signaling receptor binding"/>
    <property type="evidence" value="ECO:0007669"/>
    <property type="project" value="TreeGrafter"/>
</dbReference>
<evidence type="ECO:0000256" key="10">
    <source>
        <dbReference type="SAM" id="MobiDB-lite"/>
    </source>
</evidence>
<keyword evidence="8" id="KW-0325">Glycoprotein</keyword>
<keyword evidence="6" id="KW-0677">Repeat</keyword>
<evidence type="ECO:0000256" key="9">
    <source>
        <dbReference type="PROSITE-ProRule" id="PRU00076"/>
    </source>
</evidence>
<dbReference type="Pfam" id="PF12661">
    <property type="entry name" value="hEGF"/>
    <property type="match status" value="1"/>
</dbReference>
<sequence length="250" mass="28787">MYSYRFDDLTSLNLSLLYNPLLSITTSGEIPSRQSDFQVAIPCTGHKDGVAHLSLGLQVFDHTGKAIEGSPIKFRLRKHCKAHAMCYPKCENNGTCISPEKCACPEGYYGKHCEKGAILENFEALCKERCQNGGRCVKKGHCWCAPDFYGEACQYQHCNKSPCKNGGTCVGNNVCRCPPKFSGTICEVAKDDVDRTRRSHVNGHKRKRKKRPNKRRKRRRRMRAKKRNKKKRRKWKRIKRKKKKVRRKPV</sequence>
<dbReference type="PANTHER" id="PTHR14949">
    <property type="entry name" value="EGF-LIKE-DOMAIN, MULTIPLE 7, 8"/>
    <property type="match status" value="1"/>
</dbReference>
<reference evidence="13" key="1">
    <citation type="submission" date="2023-08" db="EMBL/GenBank/DDBJ databases">
        <authorList>
            <person name="Alioto T."/>
            <person name="Alioto T."/>
            <person name="Gomez Garrido J."/>
        </authorList>
    </citation>
    <scope>NUCLEOTIDE SEQUENCE</scope>
</reference>
<evidence type="ECO:0000256" key="1">
    <source>
        <dbReference type="ARBA" id="ARBA00004613"/>
    </source>
</evidence>
<feature type="region of interest" description="Disordered" evidence="10">
    <location>
        <begin position="197"/>
        <end position="250"/>
    </location>
</feature>
<evidence type="ECO:0000256" key="8">
    <source>
        <dbReference type="ARBA" id="ARBA00023180"/>
    </source>
</evidence>
<keyword evidence="4 9" id="KW-0245">EGF-like domain</keyword>
<evidence type="ECO:0000256" key="6">
    <source>
        <dbReference type="ARBA" id="ARBA00022737"/>
    </source>
</evidence>
<feature type="domain" description="EGF-like" evidence="11">
    <location>
        <begin position="82"/>
        <end position="114"/>
    </location>
</feature>
<feature type="disulfide bond" evidence="9">
    <location>
        <begin position="104"/>
        <end position="113"/>
    </location>
</feature>
<dbReference type="PANTHER" id="PTHR14949:SF32">
    <property type="entry name" value="WNT INHIBITORY FACTOR 1"/>
    <property type="match status" value="1"/>
</dbReference>
<evidence type="ECO:0000256" key="7">
    <source>
        <dbReference type="ARBA" id="ARBA00023157"/>
    </source>
</evidence>
<dbReference type="SMART" id="SM00181">
    <property type="entry name" value="EGF"/>
    <property type="match status" value="3"/>
</dbReference>
<dbReference type="InterPro" id="IPR013032">
    <property type="entry name" value="EGF-like_CS"/>
</dbReference>
<dbReference type="Pfam" id="PF02019">
    <property type="entry name" value="WIF"/>
    <property type="match status" value="1"/>
</dbReference>
<dbReference type="PROSITE" id="PS50814">
    <property type="entry name" value="WIF"/>
    <property type="match status" value="1"/>
</dbReference>
<dbReference type="InterPro" id="IPR013111">
    <property type="entry name" value="EGF_extracell"/>
</dbReference>
<dbReference type="EMBL" id="OX597833">
    <property type="protein sequence ID" value="CAI9737409.1"/>
    <property type="molecule type" value="Genomic_DNA"/>
</dbReference>
<feature type="disulfide bond" evidence="9">
    <location>
        <begin position="86"/>
        <end position="96"/>
    </location>
</feature>
<evidence type="ECO:0000313" key="14">
    <source>
        <dbReference type="Proteomes" id="UP001162480"/>
    </source>
</evidence>
<evidence type="ECO:0000256" key="2">
    <source>
        <dbReference type="ARBA" id="ARBA00022473"/>
    </source>
</evidence>
<comment type="caution">
    <text evidence="9">Lacks conserved residue(s) required for the propagation of feature annotation.</text>
</comment>
<keyword evidence="3" id="KW-0964">Secreted</keyword>
<feature type="domain" description="EGF-like" evidence="11">
    <location>
        <begin position="154"/>
        <end position="187"/>
    </location>
</feature>
<feature type="disulfide bond" evidence="9">
    <location>
        <begin position="177"/>
        <end position="186"/>
    </location>
</feature>
<feature type="domain" description="WIF" evidence="12">
    <location>
        <begin position="1"/>
        <end position="80"/>
    </location>
</feature>
<dbReference type="InterPro" id="IPR038677">
    <property type="entry name" value="WIF_sf"/>
</dbReference>
<proteinExistence type="predicted"/>
<evidence type="ECO:0000256" key="3">
    <source>
        <dbReference type="ARBA" id="ARBA00022525"/>
    </source>
</evidence>
<dbReference type="Pfam" id="PF07974">
    <property type="entry name" value="EGF_2"/>
    <property type="match status" value="1"/>
</dbReference>
<accession>A0AA36BNK0</accession>
<dbReference type="Gene3D" id="2.60.40.2170">
    <property type="entry name" value="Wnt, WIF domain"/>
    <property type="match status" value="1"/>
</dbReference>
<dbReference type="InterPro" id="IPR050969">
    <property type="entry name" value="Dev_Signal_Modulators"/>
</dbReference>
<dbReference type="InterPro" id="IPR003306">
    <property type="entry name" value="WIF"/>
</dbReference>
<dbReference type="GO" id="GO:0005576">
    <property type="term" value="C:extracellular region"/>
    <property type="evidence" value="ECO:0007669"/>
    <property type="project" value="UniProtKB-SubCell"/>
</dbReference>
<organism evidence="13 14">
    <name type="scientific">Octopus vulgaris</name>
    <name type="common">Common octopus</name>
    <dbReference type="NCBI Taxonomy" id="6645"/>
    <lineage>
        <taxon>Eukaryota</taxon>
        <taxon>Metazoa</taxon>
        <taxon>Spiralia</taxon>
        <taxon>Lophotrochozoa</taxon>
        <taxon>Mollusca</taxon>
        <taxon>Cephalopoda</taxon>
        <taxon>Coleoidea</taxon>
        <taxon>Octopodiformes</taxon>
        <taxon>Octopoda</taxon>
        <taxon>Incirrata</taxon>
        <taxon>Octopodidae</taxon>
        <taxon>Octopus</taxon>
    </lineage>
</organism>
<dbReference type="AlphaFoldDB" id="A0AA36BNK0"/>
<keyword evidence="2" id="KW-0217">Developmental protein</keyword>
<keyword evidence="14" id="KW-1185">Reference proteome</keyword>
<dbReference type="PROSITE" id="PS01186">
    <property type="entry name" value="EGF_2"/>
    <property type="match status" value="1"/>
</dbReference>
<comment type="subcellular location">
    <subcellularLocation>
        <location evidence="1">Secreted</location>
    </subcellularLocation>
</comment>
<evidence type="ECO:0000259" key="11">
    <source>
        <dbReference type="PROSITE" id="PS50026"/>
    </source>
</evidence>
<dbReference type="InterPro" id="IPR000742">
    <property type="entry name" value="EGF"/>
</dbReference>
<dbReference type="PROSITE" id="PS00022">
    <property type="entry name" value="EGF_1"/>
    <property type="match status" value="2"/>
</dbReference>
<keyword evidence="7 9" id="KW-1015">Disulfide bond</keyword>
<keyword evidence="5" id="KW-0732">Signal</keyword>
<protein>
    <submittedName>
        <fullName evidence="13">Wnt inhibitory factor 1-like isoform X2</fullName>
    </submittedName>
</protein>
<evidence type="ECO:0000259" key="12">
    <source>
        <dbReference type="PROSITE" id="PS50814"/>
    </source>
</evidence>
<evidence type="ECO:0000313" key="13">
    <source>
        <dbReference type="EMBL" id="CAI9737409.1"/>
    </source>
</evidence>
<gene>
    <name evidence="13" type="ORF">OCTVUL_1B011106</name>
</gene>
<dbReference type="Proteomes" id="UP001162480">
    <property type="component" value="Chromosome 20"/>
</dbReference>
<evidence type="ECO:0000256" key="4">
    <source>
        <dbReference type="ARBA" id="ARBA00022536"/>
    </source>
</evidence>
<dbReference type="PROSITE" id="PS50026">
    <property type="entry name" value="EGF_3"/>
    <property type="match status" value="2"/>
</dbReference>
<dbReference type="Gene3D" id="2.10.25.10">
    <property type="entry name" value="Laminin"/>
    <property type="match status" value="3"/>
</dbReference>
<name>A0AA36BNK0_OCTVU</name>
<evidence type="ECO:0000256" key="5">
    <source>
        <dbReference type="ARBA" id="ARBA00022729"/>
    </source>
</evidence>
<dbReference type="SUPFAM" id="SSF57196">
    <property type="entry name" value="EGF/Laminin"/>
    <property type="match status" value="2"/>
</dbReference>
<dbReference type="GO" id="GO:0009986">
    <property type="term" value="C:cell surface"/>
    <property type="evidence" value="ECO:0007669"/>
    <property type="project" value="TreeGrafter"/>
</dbReference>